<dbReference type="RefSeq" id="XP_008620645.1">
    <property type="nucleotide sequence ID" value="XM_008622423.1"/>
</dbReference>
<dbReference type="VEuPathDB" id="FungiDB:SDRG_16222"/>
<dbReference type="OrthoDB" id="10439027at2759"/>
<feature type="region of interest" description="Disordered" evidence="1">
    <location>
        <begin position="113"/>
        <end position="220"/>
    </location>
</feature>
<keyword evidence="4" id="KW-1185">Reference proteome</keyword>
<feature type="signal peptide" evidence="2">
    <location>
        <begin position="1"/>
        <end position="17"/>
    </location>
</feature>
<proteinExistence type="predicted"/>
<keyword evidence="2" id="KW-0732">Signal</keyword>
<dbReference type="InParanoid" id="T0R1P9"/>
<evidence type="ECO:0000256" key="2">
    <source>
        <dbReference type="SAM" id="SignalP"/>
    </source>
</evidence>
<evidence type="ECO:0000256" key="1">
    <source>
        <dbReference type="SAM" id="MobiDB-lite"/>
    </source>
</evidence>
<evidence type="ECO:0000313" key="3">
    <source>
        <dbReference type="EMBL" id="EQC25923.1"/>
    </source>
</evidence>
<protein>
    <submittedName>
        <fullName evidence="3">Uncharacterized protein</fullName>
    </submittedName>
</protein>
<feature type="compositionally biased region" description="Polar residues" evidence="1">
    <location>
        <begin position="24"/>
        <end position="37"/>
    </location>
</feature>
<dbReference type="GeneID" id="19956949"/>
<feature type="compositionally biased region" description="Low complexity" evidence="1">
    <location>
        <begin position="208"/>
        <end position="220"/>
    </location>
</feature>
<reference evidence="3 4" key="1">
    <citation type="submission" date="2012-04" db="EMBL/GenBank/DDBJ databases">
        <title>The Genome Sequence of Saprolegnia declina VS20.</title>
        <authorList>
            <consortium name="The Broad Institute Genome Sequencing Platform"/>
            <person name="Russ C."/>
            <person name="Nusbaum C."/>
            <person name="Tyler B."/>
            <person name="van West P."/>
            <person name="Dieguez-Uribeondo J."/>
            <person name="de Bruijn I."/>
            <person name="Tripathy S."/>
            <person name="Jiang R."/>
            <person name="Young S.K."/>
            <person name="Zeng Q."/>
            <person name="Gargeya S."/>
            <person name="Fitzgerald M."/>
            <person name="Haas B."/>
            <person name="Abouelleil A."/>
            <person name="Alvarado L."/>
            <person name="Arachchi H.M."/>
            <person name="Berlin A."/>
            <person name="Chapman S.B."/>
            <person name="Goldberg J."/>
            <person name="Griggs A."/>
            <person name="Gujja S."/>
            <person name="Hansen M."/>
            <person name="Howarth C."/>
            <person name="Imamovic A."/>
            <person name="Larimer J."/>
            <person name="McCowen C."/>
            <person name="Montmayeur A."/>
            <person name="Murphy C."/>
            <person name="Neiman D."/>
            <person name="Pearson M."/>
            <person name="Priest M."/>
            <person name="Roberts A."/>
            <person name="Saif S."/>
            <person name="Shea T."/>
            <person name="Sisk P."/>
            <person name="Sykes S."/>
            <person name="Wortman J."/>
            <person name="Nusbaum C."/>
            <person name="Birren B."/>
        </authorList>
    </citation>
    <scope>NUCLEOTIDE SEQUENCE [LARGE SCALE GENOMIC DNA]</scope>
    <source>
        <strain evidence="3 4">VS20</strain>
    </source>
</reference>
<dbReference type="OMA" id="SDDHPHF"/>
<evidence type="ECO:0000313" key="4">
    <source>
        <dbReference type="Proteomes" id="UP000030762"/>
    </source>
</evidence>
<name>T0R1P9_SAPDV</name>
<gene>
    <name evidence="3" type="ORF">SDRG_16222</name>
</gene>
<feature type="chain" id="PRO_5004583677" evidence="2">
    <location>
        <begin position="18"/>
        <end position="220"/>
    </location>
</feature>
<dbReference type="AlphaFoldDB" id="T0R1P9"/>
<dbReference type="Proteomes" id="UP000030762">
    <property type="component" value="Unassembled WGS sequence"/>
</dbReference>
<dbReference type="EMBL" id="JH767250">
    <property type="protein sequence ID" value="EQC25923.1"/>
    <property type="molecule type" value="Genomic_DNA"/>
</dbReference>
<organism evidence="3 4">
    <name type="scientific">Saprolegnia diclina (strain VS20)</name>
    <dbReference type="NCBI Taxonomy" id="1156394"/>
    <lineage>
        <taxon>Eukaryota</taxon>
        <taxon>Sar</taxon>
        <taxon>Stramenopiles</taxon>
        <taxon>Oomycota</taxon>
        <taxon>Saprolegniomycetes</taxon>
        <taxon>Saprolegniales</taxon>
        <taxon>Saprolegniaceae</taxon>
        <taxon>Saprolegnia</taxon>
    </lineage>
</organism>
<sequence length="220" mass="24008">MHRVLSLLVLSVVAVSAEHPATGTPDQSGSQHTIPSGSGNGFPDVDTPHAGNESDHDELRLFELNHFNGSEDRPHGPFNGSDVRPHFNFNSSDDHPHFVFNSTYGRPHFNFNGSDVRRHGPGNASDDRPFGRGNGSDDHPHFVFNSTDGRPHLPFNGSDGRPQWHPHGRWNSSEFDHQGHHFNGSTNGRPIDGFNASDAPQHGSFQASLRGSRSSSGSDE</sequence>
<feature type="region of interest" description="Disordered" evidence="1">
    <location>
        <begin position="20"/>
        <end position="54"/>
    </location>
</feature>
<feature type="compositionally biased region" description="Basic and acidic residues" evidence="1">
    <location>
        <begin position="125"/>
        <end position="141"/>
    </location>
</feature>
<accession>T0R1P9</accession>